<evidence type="ECO:0000256" key="3">
    <source>
        <dbReference type="ARBA" id="ARBA00022679"/>
    </source>
</evidence>
<evidence type="ECO:0000256" key="2">
    <source>
        <dbReference type="ARBA" id="ARBA00022603"/>
    </source>
</evidence>
<sequence length="249" mass="27371">MSDRPLHENRHRAGSFGSAAAEYDRYRPRYPQALLTGLLPSGAAVALDVGAGTGILSEQLAATGVQVLAVEPDPRMAQVAAAKGLPVEVSMFEEWDPAGRQFDVVVFGSSFHWVEPRQALRKVTTLLKPDGRLALLWNRVTPISPDRQAIDAVYSEFLAPTARPPVDADRTAGVSELIEECGFVIDRRHVVEHLHYRTDDWVSMACTYSNILTLDPHDRSEFRKRLKQCIGTGGVIAENDALAVVCTPR</sequence>
<reference evidence="5 7" key="1">
    <citation type="journal article" date="2019" name="Emerg. Microbes Infect.">
        <title>Comprehensive subspecies identification of 175 nontuberculous mycobacteria species based on 7547 genomic profiles.</title>
        <authorList>
            <person name="Matsumoto Y."/>
            <person name="Kinjo T."/>
            <person name="Motooka D."/>
            <person name="Nabeya D."/>
            <person name="Jung N."/>
            <person name="Uechi K."/>
            <person name="Horii T."/>
            <person name="Iida T."/>
            <person name="Fujita J."/>
            <person name="Nakamura S."/>
        </authorList>
    </citation>
    <scope>NUCLEOTIDE SEQUENCE [LARGE SCALE GENOMIC DNA]</scope>
    <source>
        <strain evidence="5 7">JCM 12375</strain>
    </source>
</reference>
<evidence type="ECO:0000259" key="4">
    <source>
        <dbReference type="Pfam" id="PF08241"/>
    </source>
</evidence>
<keyword evidence="3 6" id="KW-0808">Transferase</keyword>
<accession>A0AAI8TRS2</accession>
<evidence type="ECO:0000256" key="1">
    <source>
        <dbReference type="ARBA" id="ARBA00008361"/>
    </source>
</evidence>
<dbReference type="PANTHER" id="PTHR44942:SF4">
    <property type="entry name" value="METHYLTRANSFERASE TYPE 11 DOMAIN-CONTAINING PROTEIN"/>
    <property type="match status" value="1"/>
</dbReference>
<dbReference type="InterPro" id="IPR051052">
    <property type="entry name" value="Diverse_substrate_MTase"/>
</dbReference>
<dbReference type="AlphaFoldDB" id="A0AAI8TRS2"/>
<name>A0AAI8TRS2_MYCME</name>
<evidence type="ECO:0000313" key="8">
    <source>
        <dbReference type="Proteomes" id="UP001241092"/>
    </source>
</evidence>
<dbReference type="EMBL" id="AP027452">
    <property type="protein sequence ID" value="BDY27367.1"/>
    <property type="molecule type" value="Genomic_DNA"/>
</dbReference>
<dbReference type="InterPro" id="IPR013216">
    <property type="entry name" value="Methyltransf_11"/>
</dbReference>
<keyword evidence="7" id="KW-1185">Reference proteome</keyword>
<evidence type="ECO:0000313" key="5">
    <source>
        <dbReference type="EMBL" id="BBX34114.1"/>
    </source>
</evidence>
<reference evidence="6" key="3">
    <citation type="submission" date="2023-03" db="EMBL/GenBank/DDBJ databases">
        <title>Draft genome sequence of a Mycolicibacterium mageritense strain H4_3_1 isolated from a hybrid biological-inorganic system reactor.</title>
        <authorList>
            <person name="Feng X."/>
            <person name="Kazama D."/>
            <person name="Sato K."/>
            <person name="Kobayashi H."/>
        </authorList>
    </citation>
    <scope>NUCLEOTIDE SEQUENCE</scope>
    <source>
        <strain evidence="6">H4_3_1</strain>
    </source>
</reference>
<evidence type="ECO:0000313" key="7">
    <source>
        <dbReference type="Proteomes" id="UP000465622"/>
    </source>
</evidence>
<organism evidence="6 8">
    <name type="scientific">Mycolicibacterium mageritense</name>
    <name type="common">Mycobacterium mageritense</name>
    <dbReference type="NCBI Taxonomy" id="53462"/>
    <lineage>
        <taxon>Bacteria</taxon>
        <taxon>Bacillati</taxon>
        <taxon>Actinomycetota</taxon>
        <taxon>Actinomycetes</taxon>
        <taxon>Mycobacteriales</taxon>
        <taxon>Mycobacteriaceae</taxon>
        <taxon>Mycolicibacterium</taxon>
    </lineage>
</organism>
<comment type="similarity">
    <text evidence="1">Belongs to the methyltransferase superfamily.</text>
</comment>
<evidence type="ECO:0000313" key="6">
    <source>
        <dbReference type="EMBL" id="BDY27367.1"/>
    </source>
</evidence>
<dbReference type="PROSITE" id="PS01131">
    <property type="entry name" value="RRNA_A_DIMETH"/>
    <property type="match status" value="1"/>
</dbReference>
<dbReference type="Pfam" id="PF08241">
    <property type="entry name" value="Methyltransf_11"/>
    <property type="match status" value="1"/>
</dbReference>
<dbReference type="InterPro" id="IPR020596">
    <property type="entry name" value="rRNA_Ade_Mease_Trfase_CS"/>
</dbReference>
<dbReference type="Proteomes" id="UP000465622">
    <property type="component" value="Chromosome"/>
</dbReference>
<dbReference type="RefSeq" id="WP_036435380.1">
    <property type="nucleotide sequence ID" value="NZ_AP022567.1"/>
</dbReference>
<reference evidence="5" key="2">
    <citation type="submission" date="2020-02" db="EMBL/GenBank/DDBJ databases">
        <authorList>
            <person name="Matsumoto Y."/>
            <person name="Kinjo T."/>
            <person name="Motooka D."/>
            <person name="Nabeya D."/>
            <person name="Jung N."/>
            <person name="Uechi K."/>
            <person name="Horii T."/>
            <person name="Iida T."/>
            <person name="Fujita J."/>
            <person name="Nakamura S."/>
        </authorList>
    </citation>
    <scope>NUCLEOTIDE SEQUENCE</scope>
    <source>
        <strain evidence="5">JCM 12375</strain>
    </source>
</reference>
<dbReference type="Proteomes" id="UP001241092">
    <property type="component" value="Chromosome"/>
</dbReference>
<proteinExistence type="inferred from homology"/>
<dbReference type="Gene3D" id="3.40.50.150">
    <property type="entry name" value="Vaccinia Virus protein VP39"/>
    <property type="match status" value="1"/>
</dbReference>
<feature type="domain" description="Methyltransferase type 11" evidence="4">
    <location>
        <begin position="47"/>
        <end position="134"/>
    </location>
</feature>
<dbReference type="PANTHER" id="PTHR44942">
    <property type="entry name" value="METHYLTRANSF_11 DOMAIN-CONTAINING PROTEIN"/>
    <property type="match status" value="1"/>
</dbReference>
<gene>
    <name evidence="6" type="ORF">hbim_01290</name>
    <name evidence="5" type="ORF">MMAGJ_33960</name>
</gene>
<protein>
    <submittedName>
        <fullName evidence="6">Methyltransferase</fullName>
        <ecNumber evidence="6">2.1.1.-</ecNumber>
    </submittedName>
</protein>
<dbReference type="EMBL" id="AP022567">
    <property type="protein sequence ID" value="BBX34114.1"/>
    <property type="molecule type" value="Genomic_DNA"/>
</dbReference>
<keyword evidence="2 6" id="KW-0489">Methyltransferase</keyword>
<dbReference type="EC" id="2.1.1.-" evidence="6"/>
<dbReference type="SUPFAM" id="SSF53335">
    <property type="entry name" value="S-adenosyl-L-methionine-dependent methyltransferases"/>
    <property type="match status" value="1"/>
</dbReference>
<dbReference type="InterPro" id="IPR029063">
    <property type="entry name" value="SAM-dependent_MTases_sf"/>
</dbReference>
<dbReference type="GO" id="GO:0000179">
    <property type="term" value="F:rRNA (adenine-N6,N6-)-dimethyltransferase activity"/>
    <property type="evidence" value="ECO:0007669"/>
    <property type="project" value="InterPro"/>
</dbReference>
<dbReference type="CDD" id="cd02440">
    <property type="entry name" value="AdoMet_MTases"/>
    <property type="match status" value="1"/>
</dbReference>